<sequence>MPVERSPTQGRSPVIQTHSQGPAEDVEVPPATCPRRSGTTSIEPEAPNLATMASEVAALKEDMARSTAAMQLATQNLMEQLHRLSKRQTAADEHLTRALEALAHRPLPELPLIARATREWSATPWETSDTPREHTEPSFSGPVPPIQVPAAPWASDTKVDSLKAKDVPEFTGKRNQDVEEWLNKVQLLQNISATSDARMVQLLPAMIAEKTPADAWFYTLEAQETRSWTWKRWKEELLREFRDPLTESKRKTEYVRCHANPKEFCSFLTFIDHKTHLWRLAYGDRANIECPADQHFDLIVEQLPSDIQIMVKSCNVTNLTKLKDFLRLYFGSDDTRKRDPCYSGAAEAQKKSQKTGTDKGPKQTAQHKTRNPKKGRNGPQKMVPDPNKEPPAPCKFYGKKGPYGAPTPAGWKPKQESKKSYIVELDLTSATTETLFSASELERTAAANQGFHTIGFFHSPKHSESTILMTAPLSEVTETKEEDPRTPTQGWDQVWDNIAIIWGTPQVALMMGNNPRALSFFAKEPKRGAGHLGNDPYAVVWSSHHLYIAAAAKADKDRILRKVREDGTPRLILLAWIRLDEHEKFLMWSSEDPVIFDSYANLQLVAFVTDFLLVDYSKDNLGLLAGCVGVRTRNRSLQILSLGVGSDLRARGKESRLVVNRAGFRGFGTGDQAVEALC</sequence>
<dbReference type="GeneID" id="27692407"/>
<evidence type="ECO:0000256" key="1">
    <source>
        <dbReference type="SAM" id="MobiDB-lite"/>
    </source>
</evidence>
<dbReference type="InParanoid" id="A0A0L0HE36"/>
<accession>A0A0L0HE36</accession>
<gene>
    <name evidence="2" type="ORF">SPPG_09282</name>
</gene>
<dbReference type="eggNOG" id="ENOG502THEF">
    <property type="taxonomic scope" value="Eukaryota"/>
</dbReference>
<dbReference type="OrthoDB" id="2588640at2759"/>
<evidence type="ECO:0000313" key="3">
    <source>
        <dbReference type="Proteomes" id="UP000053201"/>
    </source>
</evidence>
<dbReference type="STRING" id="645134.A0A0L0HE36"/>
<protein>
    <submittedName>
        <fullName evidence="2">Uncharacterized protein</fullName>
    </submittedName>
</protein>
<organism evidence="2 3">
    <name type="scientific">Spizellomyces punctatus (strain DAOM BR117)</name>
    <dbReference type="NCBI Taxonomy" id="645134"/>
    <lineage>
        <taxon>Eukaryota</taxon>
        <taxon>Fungi</taxon>
        <taxon>Fungi incertae sedis</taxon>
        <taxon>Chytridiomycota</taxon>
        <taxon>Chytridiomycota incertae sedis</taxon>
        <taxon>Chytridiomycetes</taxon>
        <taxon>Spizellomycetales</taxon>
        <taxon>Spizellomycetaceae</taxon>
        <taxon>Spizellomyces</taxon>
    </lineage>
</organism>
<keyword evidence="3" id="KW-1185">Reference proteome</keyword>
<evidence type="ECO:0000313" key="2">
    <source>
        <dbReference type="EMBL" id="KNC99234.1"/>
    </source>
</evidence>
<dbReference type="Proteomes" id="UP000053201">
    <property type="component" value="Unassembled WGS sequence"/>
</dbReference>
<feature type="compositionally biased region" description="Basic residues" evidence="1">
    <location>
        <begin position="365"/>
        <end position="376"/>
    </location>
</feature>
<reference evidence="2 3" key="1">
    <citation type="submission" date="2009-08" db="EMBL/GenBank/DDBJ databases">
        <title>The Genome Sequence of Spizellomyces punctatus strain DAOM BR117.</title>
        <authorList>
            <consortium name="The Broad Institute Genome Sequencing Platform"/>
            <person name="Russ C."/>
            <person name="Cuomo C."/>
            <person name="Shea T."/>
            <person name="Young S.K."/>
            <person name="Zeng Q."/>
            <person name="Koehrsen M."/>
            <person name="Haas B."/>
            <person name="Borodovsky M."/>
            <person name="Guigo R."/>
            <person name="Alvarado L."/>
            <person name="Berlin A."/>
            <person name="Bochicchio J."/>
            <person name="Borenstein D."/>
            <person name="Chapman S."/>
            <person name="Chen Z."/>
            <person name="Engels R."/>
            <person name="Freedman E."/>
            <person name="Gellesch M."/>
            <person name="Goldberg J."/>
            <person name="Griggs A."/>
            <person name="Gujja S."/>
            <person name="Heiman D."/>
            <person name="Hepburn T."/>
            <person name="Howarth C."/>
            <person name="Jen D."/>
            <person name="Larson L."/>
            <person name="Lewis B."/>
            <person name="Mehta T."/>
            <person name="Park D."/>
            <person name="Pearson M."/>
            <person name="Roberts A."/>
            <person name="Saif S."/>
            <person name="Shenoy N."/>
            <person name="Sisk P."/>
            <person name="Stolte C."/>
            <person name="Sykes S."/>
            <person name="Thomson T."/>
            <person name="Walk T."/>
            <person name="White J."/>
            <person name="Yandava C."/>
            <person name="Burger G."/>
            <person name="Gray M.W."/>
            <person name="Holland P.W.H."/>
            <person name="King N."/>
            <person name="Lang F.B.F."/>
            <person name="Roger A.J."/>
            <person name="Ruiz-Trillo I."/>
            <person name="Lander E."/>
            <person name="Nusbaum C."/>
        </authorList>
    </citation>
    <scope>NUCLEOTIDE SEQUENCE [LARGE SCALE GENOMIC DNA]</scope>
    <source>
        <strain evidence="2 3">DAOM BR117</strain>
    </source>
</reference>
<dbReference type="AlphaFoldDB" id="A0A0L0HE36"/>
<dbReference type="VEuPathDB" id="FungiDB:SPPG_09282"/>
<feature type="region of interest" description="Disordered" evidence="1">
    <location>
        <begin position="340"/>
        <end position="400"/>
    </location>
</feature>
<feature type="compositionally biased region" description="Polar residues" evidence="1">
    <location>
        <begin position="1"/>
        <end position="20"/>
    </location>
</feature>
<feature type="region of interest" description="Disordered" evidence="1">
    <location>
        <begin position="1"/>
        <end position="46"/>
    </location>
</feature>
<dbReference type="RefSeq" id="XP_016607274.1">
    <property type="nucleotide sequence ID" value="XM_016757440.1"/>
</dbReference>
<dbReference type="EMBL" id="KQ257458">
    <property type="protein sequence ID" value="KNC99234.1"/>
    <property type="molecule type" value="Genomic_DNA"/>
</dbReference>
<name>A0A0L0HE36_SPIPD</name>
<feature type="region of interest" description="Disordered" evidence="1">
    <location>
        <begin position="121"/>
        <end position="144"/>
    </location>
</feature>
<proteinExistence type="predicted"/>